<dbReference type="InterPro" id="IPR023213">
    <property type="entry name" value="CAT-like_dom_sf"/>
</dbReference>
<evidence type="ECO:0000256" key="2">
    <source>
        <dbReference type="ARBA" id="ARBA00022553"/>
    </source>
</evidence>
<dbReference type="Gene3D" id="3.30.559.10">
    <property type="entry name" value="Chloramphenicol acetyltransferase-like domain"/>
    <property type="match status" value="1"/>
</dbReference>
<evidence type="ECO:0000259" key="3">
    <source>
        <dbReference type="PROSITE" id="PS50075"/>
    </source>
</evidence>
<organism evidence="4 5">
    <name type="scientific">Rotaria socialis</name>
    <dbReference type="NCBI Taxonomy" id="392032"/>
    <lineage>
        <taxon>Eukaryota</taxon>
        <taxon>Metazoa</taxon>
        <taxon>Spiralia</taxon>
        <taxon>Gnathifera</taxon>
        <taxon>Rotifera</taxon>
        <taxon>Eurotatoria</taxon>
        <taxon>Bdelloidea</taxon>
        <taxon>Philodinida</taxon>
        <taxon>Philodinidae</taxon>
        <taxon>Rotaria</taxon>
    </lineage>
</organism>
<feature type="domain" description="Carrier" evidence="3">
    <location>
        <begin position="20"/>
        <end position="95"/>
    </location>
</feature>
<sequence length="223" mass="25573">LDAKALPEFNFSAEENNYCAPRNELEVKLCEIWSDILGIEKVGITDDFFRLGGDSIGSLQIVGRLRQDNDLNISVKDIFMFKTIEKLYENKLKDQVIHSNALVESLNGIELTSSTGEIGLLPIQEYLLKRKDVSSNHLNQRVVFRLARFDENKFKECLAKLVSHEEVFGLRFKKNSVGEYYQYYETNVDIEEINLVQMNTSPSTELNVQAELRGLLKKTTDIE</sequence>
<dbReference type="PANTHER" id="PTHR45527:SF1">
    <property type="entry name" value="FATTY ACID SYNTHASE"/>
    <property type="match status" value="1"/>
</dbReference>
<comment type="caution">
    <text evidence="4">The sequence shown here is derived from an EMBL/GenBank/DDBJ whole genome shotgun (WGS) entry which is preliminary data.</text>
</comment>
<dbReference type="PANTHER" id="PTHR45527">
    <property type="entry name" value="NONRIBOSOMAL PEPTIDE SYNTHETASE"/>
    <property type="match status" value="1"/>
</dbReference>
<gene>
    <name evidence="4" type="ORF">QYT958_LOCUS38775</name>
</gene>
<protein>
    <recommendedName>
        <fullName evidence="3">Carrier domain-containing protein</fullName>
    </recommendedName>
</protein>
<reference evidence="4" key="1">
    <citation type="submission" date="2021-02" db="EMBL/GenBank/DDBJ databases">
        <authorList>
            <person name="Nowell W R."/>
        </authorList>
    </citation>
    <scope>NUCLEOTIDE SEQUENCE</scope>
</reference>
<dbReference type="GO" id="GO:0044550">
    <property type="term" value="P:secondary metabolite biosynthetic process"/>
    <property type="evidence" value="ECO:0007669"/>
    <property type="project" value="TreeGrafter"/>
</dbReference>
<name>A0A822AWD5_9BILA</name>
<dbReference type="SUPFAM" id="SSF52777">
    <property type="entry name" value="CoA-dependent acyltransferases"/>
    <property type="match status" value="1"/>
</dbReference>
<dbReference type="PROSITE" id="PS50075">
    <property type="entry name" value="CARRIER"/>
    <property type="match status" value="1"/>
</dbReference>
<keyword evidence="2" id="KW-0597">Phosphoprotein</keyword>
<dbReference type="PROSITE" id="PS00012">
    <property type="entry name" value="PHOSPHOPANTETHEINE"/>
    <property type="match status" value="1"/>
</dbReference>
<proteinExistence type="predicted"/>
<keyword evidence="1" id="KW-0596">Phosphopantetheine</keyword>
<dbReference type="Pfam" id="PF00550">
    <property type="entry name" value="PP-binding"/>
    <property type="match status" value="1"/>
</dbReference>
<dbReference type="EMBL" id="CAJOBR010034620">
    <property type="protein sequence ID" value="CAF5007643.1"/>
    <property type="molecule type" value="Genomic_DNA"/>
</dbReference>
<dbReference type="Proteomes" id="UP000663848">
    <property type="component" value="Unassembled WGS sequence"/>
</dbReference>
<feature type="non-terminal residue" evidence="4">
    <location>
        <position position="223"/>
    </location>
</feature>
<dbReference type="InterPro" id="IPR009081">
    <property type="entry name" value="PP-bd_ACP"/>
</dbReference>
<dbReference type="InterPro" id="IPR036736">
    <property type="entry name" value="ACP-like_sf"/>
</dbReference>
<dbReference type="GO" id="GO:0031177">
    <property type="term" value="F:phosphopantetheine binding"/>
    <property type="evidence" value="ECO:0007669"/>
    <property type="project" value="TreeGrafter"/>
</dbReference>
<dbReference type="GO" id="GO:0043041">
    <property type="term" value="P:amino acid activation for nonribosomal peptide biosynthetic process"/>
    <property type="evidence" value="ECO:0007669"/>
    <property type="project" value="TreeGrafter"/>
</dbReference>
<dbReference type="InterPro" id="IPR006162">
    <property type="entry name" value="Ppantetheine_attach_site"/>
</dbReference>
<dbReference type="Gene3D" id="1.10.1200.10">
    <property type="entry name" value="ACP-like"/>
    <property type="match status" value="1"/>
</dbReference>
<evidence type="ECO:0000313" key="4">
    <source>
        <dbReference type="EMBL" id="CAF5007643.1"/>
    </source>
</evidence>
<accession>A0A822AWD5</accession>
<dbReference type="SUPFAM" id="SSF47336">
    <property type="entry name" value="ACP-like"/>
    <property type="match status" value="1"/>
</dbReference>
<dbReference type="AlphaFoldDB" id="A0A822AWD5"/>
<feature type="non-terminal residue" evidence="4">
    <location>
        <position position="1"/>
    </location>
</feature>
<evidence type="ECO:0000256" key="1">
    <source>
        <dbReference type="ARBA" id="ARBA00022450"/>
    </source>
</evidence>
<dbReference type="FunFam" id="1.10.1200.10:FF:000005">
    <property type="entry name" value="Nonribosomal peptide synthetase 1"/>
    <property type="match status" value="1"/>
</dbReference>
<evidence type="ECO:0000313" key="5">
    <source>
        <dbReference type="Proteomes" id="UP000663848"/>
    </source>
</evidence>
<dbReference type="GO" id="GO:0005737">
    <property type="term" value="C:cytoplasm"/>
    <property type="evidence" value="ECO:0007669"/>
    <property type="project" value="TreeGrafter"/>
</dbReference>